<keyword evidence="4" id="KW-0460">Magnesium</keyword>
<reference evidence="7" key="1">
    <citation type="submission" date="2018-06" db="EMBL/GenBank/DDBJ databases">
        <authorList>
            <person name="Zhirakovskaya E."/>
        </authorList>
    </citation>
    <scope>NUCLEOTIDE SEQUENCE</scope>
</reference>
<dbReference type="EMBL" id="UOEP01000002">
    <property type="protein sequence ID" value="VAW12439.1"/>
    <property type="molecule type" value="Genomic_DNA"/>
</dbReference>
<evidence type="ECO:0000256" key="5">
    <source>
        <dbReference type="ARBA" id="ARBA00022884"/>
    </source>
</evidence>
<keyword evidence="3" id="KW-0378">Hydrolase</keyword>
<evidence type="ECO:0000256" key="2">
    <source>
        <dbReference type="ARBA" id="ARBA00022723"/>
    </source>
</evidence>
<dbReference type="GO" id="GO:0046872">
    <property type="term" value="F:metal ion binding"/>
    <property type="evidence" value="ECO:0007669"/>
    <property type="project" value="UniProtKB-KW"/>
</dbReference>
<dbReference type="SUPFAM" id="SSF50249">
    <property type="entry name" value="Nucleic acid-binding proteins"/>
    <property type="match status" value="1"/>
</dbReference>
<sequence length="516" mass="59435">MSSDLIVDVSASEVVIALLENKKLVELSRERSGARFAVGDIYLGKVKKIMPSLNAAFIDIGYEKDAFLHYLDMGPQFATLNKFLRIASSRKNKISTISRIYSEPDINKEGKITEVLKAGQKILVQVAKEPISTKGPRLTSEISLSGRYMVLMPFSEKVSISQKIKSTEERNRLKKLVQSIRPKKYGVIIRTAAESIRVADLDQELRRLVERWETSFSKLKRVNPPALIVGEMDRTTALLRDIYHRDFNSIIVNDFTVYKEISDYIATIQADKKKVVKHYKGRQPIFEYYKVERQIKASFGQTVSFKNGSYLIIEHTEAFHSIDVNSGNRSKAGLDQETNAMEVNLAACDEIARQLRLRDMGGIIVIDFIDMHVTSNRHKVYEHMRQIMANDRTKHNILPLSKFCLMQITRQRVRPEEHIETAEMCPNCKGSGKVVPTVLFADDINSKVAYIFNDLNKKKLVIKVHPYVAAYLTKGLKSYRMRWFRKYFKWLKVEGVSSYSYLEYHFFDENMEEVIL</sequence>
<dbReference type="AlphaFoldDB" id="A0A3B0TJV6"/>
<evidence type="ECO:0000256" key="3">
    <source>
        <dbReference type="ARBA" id="ARBA00022801"/>
    </source>
</evidence>
<gene>
    <name evidence="7" type="ORF">MNBD_BACTEROID01-238</name>
</gene>
<proteinExistence type="predicted"/>
<keyword evidence="5" id="KW-0694">RNA-binding</keyword>
<dbReference type="CDD" id="cd04453">
    <property type="entry name" value="S1_RNase_E"/>
    <property type="match status" value="1"/>
</dbReference>
<dbReference type="GO" id="GO:0006364">
    <property type="term" value="P:rRNA processing"/>
    <property type="evidence" value="ECO:0007669"/>
    <property type="project" value="TreeGrafter"/>
</dbReference>
<organism evidence="7">
    <name type="scientific">hydrothermal vent metagenome</name>
    <dbReference type="NCBI Taxonomy" id="652676"/>
    <lineage>
        <taxon>unclassified sequences</taxon>
        <taxon>metagenomes</taxon>
        <taxon>ecological metagenomes</taxon>
    </lineage>
</organism>
<dbReference type="InterPro" id="IPR003029">
    <property type="entry name" value="S1_domain"/>
</dbReference>
<dbReference type="GO" id="GO:0005737">
    <property type="term" value="C:cytoplasm"/>
    <property type="evidence" value="ECO:0007669"/>
    <property type="project" value="TreeGrafter"/>
</dbReference>
<dbReference type="Gene3D" id="2.40.50.140">
    <property type="entry name" value="Nucleic acid-binding proteins"/>
    <property type="match status" value="1"/>
</dbReference>
<dbReference type="NCBIfam" id="TIGR00757">
    <property type="entry name" value="RNaseEG"/>
    <property type="match status" value="1"/>
</dbReference>
<evidence type="ECO:0000256" key="1">
    <source>
        <dbReference type="ARBA" id="ARBA00001946"/>
    </source>
</evidence>
<feature type="domain" description="S1 motif" evidence="6">
    <location>
        <begin position="39"/>
        <end position="147"/>
    </location>
</feature>
<dbReference type="InterPro" id="IPR004659">
    <property type="entry name" value="RNase_E/G"/>
</dbReference>
<dbReference type="GO" id="GO:0016787">
    <property type="term" value="F:hydrolase activity"/>
    <property type="evidence" value="ECO:0007669"/>
    <property type="project" value="UniProtKB-KW"/>
</dbReference>
<dbReference type="GO" id="GO:0003723">
    <property type="term" value="F:RNA binding"/>
    <property type="evidence" value="ECO:0007669"/>
    <property type="project" value="UniProtKB-KW"/>
</dbReference>
<keyword evidence="2" id="KW-0479">Metal-binding</keyword>
<dbReference type="PANTHER" id="PTHR30001:SF0">
    <property type="entry name" value="RIBONUCLEASE G"/>
    <property type="match status" value="1"/>
</dbReference>
<accession>A0A3B0TJV6</accession>
<dbReference type="SMART" id="SM00316">
    <property type="entry name" value="S1"/>
    <property type="match status" value="1"/>
</dbReference>
<dbReference type="Pfam" id="PF10150">
    <property type="entry name" value="RNase_E_G"/>
    <property type="match status" value="1"/>
</dbReference>
<evidence type="ECO:0000313" key="7">
    <source>
        <dbReference type="EMBL" id="VAW12439.1"/>
    </source>
</evidence>
<dbReference type="PROSITE" id="PS50126">
    <property type="entry name" value="S1"/>
    <property type="match status" value="1"/>
</dbReference>
<evidence type="ECO:0000256" key="4">
    <source>
        <dbReference type="ARBA" id="ARBA00022842"/>
    </source>
</evidence>
<protein>
    <submittedName>
        <fullName evidence="7">Ribonuclease G</fullName>
    </submittedName>
</protein>
<dbReference type="PANTHER" id="PTHR30001">
    <property type="entry name" value="RIBONUCLEASE"/>
    <property type="match status" value="1"/>
</dbReference>
<dbReference type="GO" id="GO:0004540">
    <property type="term" value="F:RNA nuclease activity"/>
    <property type="evidence" value="ECO:0007669"/>
    <property type="project" value="InterPro"/>
</dbReference>
<evidence type="ECO:0000259" key="6">
    <source>
        <dbReference type="PROSITE" id="PS50126"/>
    </source>
</evidence>
<dbReference type="InterPro" id="IPR012340">
    <property type="entry name" value="NA-bd_OB-fold"/>
</dbReference>
<name>A0A3B0TJV6_9ZZZZ</name>
<dbReference type="InterPro" id="IPR019307">
    <property type="entry name" value="RNA-bd_AU-1/RNase_E/G"/>
</dbReference>
<comment type="cofactor">
    <cofactor evidence="1">
        <name>Mg(2+)</name>
        <dbReference type="ChEBI" id="CHEBI:18420"/>
    </cofactor>
</comment>